<sequence>MDAGLISNPSTPGHRTPLICRDTWTPDSGHLRNHGTPGHRTPDPSKIMGHLDTGLRTPLRSWDTGLRTPLKFWDTWTPDFGHLKNPGTPGLRTPWDTGVHVGCQVESPNHDVALAGESSDTSAPDDTLPVRDTIAHAGGQREILTASPAKTDVGIRKLVSARPSVIEGFSYSRSEREITSPSPNRVVINGRQGRGAQATILDFSLTESEIQPPEESGTPWGITPIIPVFGMMKAFLAFHSTSRQATLNLKPKLLTIRLKMRNPGSKAIRRENVQ</sequence>
<accession>A0ABP1PHB9</accession>
<evidence type="ECO:0000313" key="3">
    <source>
        <dbReference type="Proteomes" id="UP001642540"/>
    </source>
</evidence>
<organism evidence="2 3">
    <name type="scientific">Orchesella dallaii</name>
    <dbReference type="NCBI Taxonomy" id="48710"/>
    <lineage>
        <taxon>Eukaryota</taxon>
        <taxon>Metazoa</taxon>
        <taxon>Ecdysozoa</taxon>
        <taxon>Arthropoda</taxon>
        <taxon>Hexapoda</taxon>
        <taxon>Collembola</taxon>
        <taxon>Entomobryomorpha</taxon>
        <taxon>Entomobryoidea</taxon>
        <taxon>Orchesellidae</taxon>
        <taxon>Orchesellinae</taxon>
        <taxon>Orchesella</taxon>
    </lineage>
</organism>
<protein>
    <submittedName>
        <fullName evidence="2">Uncharacterized protein</fullName>
    </submittedName>
</protein>
<evidence type="ECO:0000313" key="2">
    <source>
        <dbReference type="EMBL" id="CAL8067898.1"/>
    </source>
</evidence>
<keyword evidence="3" id="KW-1185">Reference proteome</keyword>
<feature type="region of interest" description="Disordered" evidence="1">
    <location>
        <begin position="26"/>
        <end position="47"/>
    </location>
</feature>
<evidence type="ECO:0000256" key="1">
    <source>
        <dbReference type="SAM" id="MobiDB-lite"/>
    </source>
</evidence>
<proteinExistence type="predicted"/>
<comment type="caution">
    <text evidence="2">The sequence shown here is derived from an EMBL/GenBank/DDBJ whole genome shotgun (WGS) entry which is preliminary data.</text>
</comment>
<dbReference type="EMBL" id="CAXLJM020000001">
    <property type="protein sequence ID" value="CAL8067898.1"/>
    <property type="molecule type" value="Genomic_DNA"/>
</dbReference>
<gene>
    <name evidence="2" type="ORF">ODALV1_LOCUS11</name>
</gene>
<reference evidence="2 3" key="1">
    <citation type="submission" date="2024-08" db="EMBL/GenBank/DDBJ databases">
        <authorList>
            <person name="Cucini C."/>
            <person name="Frati F."/>
        </authorList>
    </citation>
    <scope>NUCLEOTIDE SEQUENCE [LARGE SCALE GENOMIC DNA]</scope>
</reference>
<dbReference type="Proteomes" id="UP001642540">
    <property type="component" value="Unassembled WGS sequence"/>
</dbReference>
<name>A0ABP1PHB9_9HEXA</name>